<evidence type="ECO:0000313" key="7">
    <source>
        <dbReference type="Proteomes" id="UP000504637"/>
    </source>
</evidence>
<dbReference type="RefSeq" id="XP_033464878.1">
    <property type="nucleotide sequence ID" value="XM_033600273.1"/>
</dbReference>
<dbReference type="InterPro" id="IPR029058">
    <property type="entry name" value="AB_hydrolase_fold"/>
</dbReference>
<dbReference type="AlphaFoldDB" id="A0A6J3MLH4"/>
<keyword evidence="8" id="KW-0121">Carboxypeptidase</keyword>
<dbReference type="GO" id="GO:0006508">
    <property type="term" value="P:proteolysis"/>
    <property type="evidence" value="ECO:0007669"/>
    <property type="project" value="UniProtKB-KW"/>
</dbReference>
<reference evidence="8" key="1">
    <citation type="submission" date="2020-01" db="EMBL/GenBank/DDBJ databases">
        <authorList>
            <consortium name="DOE Joint Genome Institute"/>
            <person name="Haridas S."/>
            <person name="Albert R."/>
            <person name="Binder M."/>
            <person name="Bloem J."/>
            <person name="Labutti K."/>
            <person name="Salamov A."/>
            <person name="Andreopoulos B."/>
            <person name="Baker S.E."/>
            <person name="Barry K."/>
            <person name="Bills G."/>
            <person name="Bluhm B.H."/>
            <person name="Cannon C."/>
            <person name="Castanera R."/>
            <person name="Culley D.E."/>
            <person name="Daum C."/>
            <person name="Ezra D."/>
            <person name="Gonzalez J.B."/>
            <person name="Henrissat B."/>
            <person name="Kuo A."/>
            <person name="Liang C."/>
            <person name="Lipzen A."/>
            <person name="Lutzoni F."/>
            <person name="Magnuson J."/>
            <person name="Mondo S."/>
            <person name="Nolan M."/>
            <person name="Ohm R."/>
            <person name="Pangilinan J."/>
            <person name="Park H.-J."/>
            <person name="Ramirez L."/>
            <person name="Alfaro M."/>
            <person name="Sun H."/>
            <person name="Tritt A."/>
            <person name="Yoshinaga Y."/>
            <person name="Zwiers L.-H."/>
            <person name="Turgeon B.G."/>
            <person name="Goodwin S.B."/>
            <person name="Spatafora J.W."/>
            <person name="Crous P.W."/>
            <person name="Grigoriev I.V."/>
        </authorList>
    </citation>
    <scope>NUCLEOTIDE SEQUENCE</scope>
    <source>
        <strain evidence="8">CBS 342.82</strain>
    </source>
</reference>
<dbReference type="OrthoDB" id="1735038at2759"/>
<keyword evidence="5" id="KW-0325">Glycoprotein</keyword>
<evidence type="ECO:0000256" key="1">
    <source>
        <dbReference type="ARBA" id="ARBA00011079"/>
    </source>
</evidence>
<name>A0A6J3MLH4_9PEZI</name>
<dbReference type="SUPFAM" id="SSF53474">
    <property type="entry name" value="alpha/beta-Hydrolases"/>
    <property type="match status" value="1"/>
</dbReference>
<dbReference type="Proteomes" id="UP000504637">
    <property type="component" value="Unplaced"/>
</dbReference>
<dbReference type="GO" id="GO:0004180">
    <property type="term" value="F:carboxypeptidase activity"/>
    <property type="evidence" value="ECO:0007669"/>
    <property type="project" value="UniProtKB-KW"/>
</dbReference>
<organism evidence="8">
    <name type="scientific">Dissoconium aciculare CBS 342.82</name>
    <dbReference type="NCBI Taxonomy" id="1314786"/>
    <lineage>
        <taxon>Eukaryota</taxon>
        <taxon>Fungi</taxon>
        <taxon>Dikarya</taxon>
        <taxon>Ascomycota</taxon>
        <taxon>Pezizomycotina</taxon>
        <taxon>Dothideomycetes</taxon>
        <taxon>Dothideomycetidae</taxon>
        <taxon>Mycosphaerellales</taxon>
        <taxon>Dissoconiaceae</taxon>
        <taxon>Dissoconium</taxon>
    </lineage>
</organism>
<protein>
    <submittedName>
        <fullName evidence="8">Serine carboxypeptidase</fullName>
    </submittedName>
</protein>
<reference evidence="8" key="2">
    <citation type="submission" date="2020-04" db="EMBL/GenBank/DDBJ databases">
        <authorList>
            <consortium name="NCBI Genome Project"/>
        </authorList>
    </citation>
    <scope>NUCLEOTIDE SEQUENCE</scope>
    <source>
        <strain evidence="8">CBS 342.82</strain>
    </source>
</reference>
<keyword evidence="2" id="KW-0645">Protease</keyword>
<sequence>MRAFTNIALFALATLTSADLVDYKEHVGKGRGYKGHWKIPDHVLRKGATTVSNATFRQLIDHKRPELGTFEQAYWYSTEFWKGPGSPVVITTPGEFNASGSAPFWLSNASLPGAVAQEIGAATISIEHRYWGYSSPFSELTTANLQYLTLENSILDLTNFANNVKLPFAHPRVSTNADAVPWVLIGGSYAGALTAWTESVAPGTFWAYLASSAVVEAVSDLWTYFVPVQEGMPKNCSSDVSNVIDYMDNVLVHGTAKEQYDLKAKFGMESLEHNDDFMAALETAPWLWQYEQFYQESGFHQWCDYVENSVNQTNQALLPSAEGVGLVKALDGFATWWKDVFFPGSCEILGYFKGKYTAECYDSYNASNPVFTDMSMASTLDRQWQWMLCNEPFGYWQGGAPAGRPSIVSRLITPAYFQRQCALYFPTGPNGETFNSARRTEADVNAYTGGWNHVNTSRLVFTNGQYDPWREASVSAESRPGGPLKSTAGVPVNLVPGGIHCSDLIMANGAVNAGVAAVQKAEIRQIKDFVQEWPGSKKAKGYGPPPETYGGY</sequence>
<feature type="signal peptide" evidence="6">
    <location>
        <begin position="1"/>
        <end position="18"/>
    </location>
</feature>
<dbReference type="PANTHER" id="PTHR11010">
    <property type="entry name" value="PROTEASE S28 PRO-X CARBOXYPEPTIDASE-RELATED"/>
    <property type="match status" value="1"/>
</dbReference>
<keyword evidence="3 6" id="KW-0732">Signal</keyword>
<gene>
    <name evidence="8" type="ORF">K489DRAFT_29440</name>
</gene>
<evidence type="ECO:0000313" key="8">
    <source>
        <dbReference type="RefSeq" id="XP_033464878.1"/>
    </source>
</evidence>
<evidence type="ECO:0000256" key="4">
    <source>
        <dbReference type="ARBA" id="ARBA00022801"/>
    </source>
</evidence>
<feature type="chain" id="PRO_5026792603" evidence="6">
    <location>
        <begin position="19"/>
        <end position="552"/>
    </location>
</feature>
<evidence type="ECO:0000256" key="2">
    <source>
        <dbReference type="ARBA" id="ARBA00022670"/>
    </source>
</evidence>
<evidence type="ECO:0000256" key="5">
    <source>
        <dbReference type="ARBA" id="ARBA00023180"/>
    </source>
</evidence>
<dbReference type="PANTHER" id="PTHR11010:SF23">
    <property type="entry name" value="SERINE PEPTIDASE"/>
    <property type="match status" value="1"/>
</dbReference>
<dbReference type="FunFam" id="3.40.50.1820:FF:000165">
    <property type="entry name" value="Serine peptidase, putative"/>
    <property type="match status" value="1"/>
</dbReference>
<proteinExistence type="inferred from homology"/>
<comment type="similarity">
    <text evidence="1">Belongs to the peptidase S28 family.</text>
</comment>
<accession>A0A6J3MLH4</accession>
<keyword evidence="7" id="KW-1185">Reference proteome</keyword>
<dbReference type="GO" id="GO:0008239">
    <property type="term" value="F:dipeptidyl-peptidase activity"/>
    <property type="evidence" value="ECO:0007669"/>
    <property type="project" value="TreeGrafter"/>
</dbReference>
<evidence type="ECO:0000256" key="6">
    <source>
        <dbReference type="SAM" id="SignalP"/>
    </source>
</evidence>
<dbReference type="GeneID" id="54358073"/>
<keyword evidence="4" id="KW-0378">Hydrolase</keyword>
<evidence type="ECO:0000256" key="3">
    <source>
        <dbReference type="ARBA" id="ARBA00022729"/>
    </source>
</evidence>
<dbReference type="Pfam" id="PF05577">
    <property type="entry name" value="Peptidase_S28"/>
    <property type="match status" value="1"/>
</dbReference>
<reference evidence="8" key="3">
    <citation type="submission" date="2025-08" db="UniProtKB">
        <authorList>
            <consortium name="RefSeq"/>
        </authorList>
    </citation>
    <scope>IDENTIFICATION</scope>
    <source>
        <strain evidence="8">CBS 342.82</strain>
    </source>
</reference>
<dbReference type="GO" id="GO:0070008">
    <property type="term" value="F:serine-type exopeptidase activity"/>
    <property type="evidence" value="ECO:0007669"/>
    <property type="project" value="InterPro"/>
</dbReference>
<dbReference type="InterPro" id="IPR008758">
    <property type="entry name" value="Peptidase_S28"/>
</dbReference>
<dbReference type="Gene3D" id="3.40.50.1820">
    <property type="entry name" value="alpha/beta hydrolase"/>
    <property type="match status" value="2"/>
</dbReference>